<dbReference type="InterPro" id="IPR025407">
    <property type="entry name" value="DUF4133"/>
</dbReference>
<dbReference type="OrthoDB" id="1273979at2"/>
<dbReference type="AlphaFoldDB" id="A0A6I3LLI4"/>
<keyword evidence="3" id="KW-1185">Reference proteome</keyword>
<evidence type="ECO:0000256" key="1">
    <source>
        <dbReference type="SAM" id="Phobius"/>
    </source>
</evidence>
<keyword evidence="1" id="KW-0472">Membrane</keyword>
<accession>A0A6I3LLI4</accession>
<dbReference type="RefSeq" id="WP_155092736.1">
    <property type="nucleotide sequence ID" value="NZ_CP102754.1"/>
</dbReference>
<keyword evidence="1" id="KW-1133">Transmembrane helix</keyword>
<dbReference type="Proteomes" id="UP000438760">
    <property type="component" value="Unassembled WGS sequence"/>
</dbReference>
<comment type="caution">
    <text evidence="2">The sequence shown here is derived from an EMBL/GenBank/DDBJ whole genome shotgun (WGS) entry which is preliminary data.</text>
</comment>
<dbReference type="Pfam" id="PF13571">
    <property type="entry name" value="DUF4133"/>
    <property type="match status" value="1"/>
</dbReference>
<protein>
    <submittedName>
        <fullName evidence="2">DUF4133 domain-containing protein</fullName>
    </submittedName>
</protein>
<organism evidence="2 3">
    <name type="scientific">Myroides albus</name>
    <dbReference type="NCBI Taxonomy" id="2562892"/>
    <lineage>
        <taxon>Bacteria</taxon>
        <taxon>Pseudomonadati</taxon>
        <taxon>Bacteroidota</taxon>
        <taxon>Flavobacteriia</taxon>
        <taxon>Flavobacteriales</taxon>
        <taxon>Flavobacteriaceae</taxon>
        <taxon>Myroides</taxon>
    </lineage>
</organism>
<proteinExistence type="predicted"/>
<dbReference type="EMBL" id="WMJX01000027">
    <property type="protein sequence ID" value="MTG98714.1"/>
    <property type="molecule type" value="Genomic_DNA"/>
</dbReference>
<gene>
    <name evidence="2" type="ORF">GJV76_11340</name>
</gene>
<evidence type="ECO:0000313" key="3">
    <source>
        <dbReference type="Proteomes" id="UP000438760"/>
    </source>
</evidence>
<feature type="transmembrane region" description="Helical" evidence="1">
    <location>
        <begin position="23"/>
        <end position="44"/>
    </location>
</feature>
<evidence type="ECO:0000313" key="2">
    <source>
        <dbReference type="EMBL" id="MTG98714.1"/>
    </source>
</evidence>
<keyword evidence="1" id="KW-0812">Transmembrane</keyword>
<name>A0A6I3LLI4_9FLAO</name>
<reference evidence="2 3" key="1">
    <citation type="submission" date="2019-11" db="EMBL/GenBank/DDBJ databases">
        <title>Genome of Strain BIT-d1.</title>
        <authorList>
            <person name="Yang Y."/>
        </authorList>
    </citation>
    <scope>NUCLEOTIDE SEQUENCE [LARGE SCALE GENOMIC DNA]</scope>
    <source>
        <strain evidence="2 3">BIT-d1</strain>
    </source>
</reference>
<sequence length="107" mass="12146">MQKYSINKGTGSCVEFNGLKAQYLFYLAGGFLGVLIVVMMLYILGVSSYVCLFLASVLIVSLTCLVFHFNYKYGQYGLLKLVARRSFPKYIISRECITTFFEFNSNT</sequence>
<feature type="transmembrane region" description="Helical" evidence="1">
    <location>
        <begin position="51"/>
        <end position="71"/>
    </location>
</feature>